<evidence type="ECO:0000313" key="4">
    <source>
        <dbReference type="Proteomes" id="UP000815677"/>
    </source>
</evidence>
<dbReference type="Proteomes" id="UP000815677">
    <property type="component" value="Unassembled WGS sequence"/>
</dbReference>
<evidence type="ECO:0000256" key="2">
    <source>
        <dbReference type="SAM" id="Phobius"/>
    </source>
</evidence>
<evidence type="ECO:0000256" key="1">
    <source>
        <dbReference type="SAM" id="MobiDB-lite"/>
    </source>
</evidence>
<keyword evidence="2" id="KW-0472">Membrane</keyword>
<reference evidence="3" key="1">
    <citation type="submission" date="2014-09" db="EMBL/GenBank/DDBJ databases">
        <title>Genome sequence of the luminous mushroom Mycena chlorophos for searching fungal bioluminescence genes.</title>
        <authorList>
            <person name="Tanaka Y."/>
            <person name="Kasuga D."/>
            <person name="Oba Y."/>
            <person name="Hase S."/>
            <person name="Sato K."/>
            <person name="Oba Y."/>
            <person name="Sakakibara Y."/>
        </authorList>
    </citation>
    <scope>NUCLEOTIDE SEQUENCE</scope>
</reference>
<organism evidence="3 4">
    <name type="scientific">Mycena chlorophos</name>
    <name type="common">Agaric fungus</name>
    <name type="synonym">Agaricus chlorophos</name>
    <dbReference type="NCBI Taxonomy" id="658473"/>
    <lineage>
        <taxon>Eukaryota</taxon>
        <taxon>Fungi</taxon>
        <taxon>Dikarya</taxon>
        <taxon>Basidiomycota</taxon>
        <taxon>Agaricomycotina</taxon>
        <taxon>Agaricomycetes</taxon>
        <taxon>Agaricomycetidae</taxon>
        <taxon>Agaricales</taxon>
        <taxon>Marasmiineae</taxon>
        <taxon>Mycenaceae</taxon>
        <taxon>Mycena</taxon>
    </lineage>
</organism>
<feature type="region of interest" description="Disordered" evidence="1">
    <location>
        <begin position="88"/>
        <end position="119"/>
    </location>
</feature>
<keyword evidence="4" id="KW-1185">Reference proteome</keyword>
<keyword evidence="2" id="KW-1133">Transmembrane helix</keyword>
<accession>A0ABQ0LJM2</accession>
<protein>
    <submittedName>
        <fullName evidence="3">Uncharacterized protein</fullName>
    </submittedName>
</protein>
<gene>
    <name evidence="3" type="ORF">MCHLO_08422</name>
</gene>
<name>A0ABQ0LJM2_MYCCL</name>
<sequence length="184" mass="20385">MDTRSQSFTLASSPPLILALLAVGVCVAGMMGFALLRTWRERNAPTFVPLPPAAPPPARPELWDVWCPVHGDGQTVCRWSALQPLSATTWDFSPPTQNPPTDVQPQPPAISTRAPRRSQLRKQIFSFRRRGTDNTEAEMQSTKMSTLSMVRLQVAVAIAMPQAGDGEREELDYAIGSFERPWNK</sequence>
<feature type="compositionally biased region" description="Polar residues" evidence="1">
    <location>
        <begin position="88"/>
        <end position="104"/>
    </location>
</feature>
<keyword evidence="2" id="KW-0812">Transmembrane</keyword>
<dbReference type="EMBL" id="DF847094">
    <property type="protein sequence ID" value="GAT51265.1"/>
    <property type="molecule type" value="Genomic_DNA"/>
</dbReference>
<evidence type="ECO:0000313" key="3">
    <source>
        <dbReference type="EMBL" id="GAT51265.1"/>
    </source>
</evidence>
<proteinExistence type="predicted"/>
<feature type="transmembrane region" description="Helical" evidence="2">
    <location>
        <begin position="16"/>
        <end position="36"/>
    </location>
</feature>